<dbReference type="EMBL" id="KI392979">
    <property type="protein sequence ID" value="ERN09936.1"/>
    <property type="molecule type" value="Genomic_DNA"/>
</dbReference>
<protein>
    <submittedName>
        <fullName evidence="1">Uncharacterized protein</fullName>
    </submittedName>
</protein>
<dbReference type="Proteomes" id="UP000017836">
    <property type="component" value="Unassembled WGS sequence"/>
</dbReference>
<sequence>MRVLWNPYTKEKDCGAEQVHQRALDWEALETALCRTYVIFDNIAEQYLPDRVSMPRIHNPENPRTDAYAPRGYGDDLLSKVDHLLGIVEDGLAVAAQDPGMKDRCFRQIRRELILSKFGLFEEETRVQ</sequence>
<gene>
    <name evidence="1" type="ORF">AMTR_s00013p00185870</name>
</gene>
<accession>W1PQE1</accession>
<name>W1PQE1_AMBTC</name>
<evidence type="ECO:0000313" key="1">
    <source>
        <dbReference type="EMBL" id="ERN09936.1"/>
    </source>
</evidence>
<proteinExistence type="predicted"/>
<evidence type="ECO:0000313" key="2">
    <source>
        <dbReference type="Proteomes" id="UP000017836"/>
    </source>
</evidence>
<organism evidence="1 2">
    <name type="scientific">Amborella trichopoda</name>
    <dbReference type="NCBI Taxonomy" id="13333"/>
    <lineage>
        <taxon>Eukaryota</taxon>
        <taxon>Viridiplantae</taxon>
        <taxon>Streptophyta</taxon>
        <taxon>Embryophyta</taxon>
        <taxon>Tracheophyta</taxon>
        <taxon>Spermatophyta</taxon>
        <taxon>Magnoliopsida</taxon>
        <taxon>Amborellales</taxon>
        <taxon>Amborellaceae</taxon>
        <taxon>Amborella</taxon>
    </lineage>
</organism>
<dbReference type="Gramene" id="ERN09936">
    <property type="protein sequence ID" value="ERN09936"/>
    <property type="gene ID" value="AMTR_s00013p00185870"/>
</dbReference>
<dbReference type="AlphaFoldDB" id="W1PQE1"/>
<dbReference type="HOGENOM" id="CLU_1962520_0_0_1"/>
<reference evidence="2" key="1">
    <citation type="journal article" date="2013" name="Science">
        <title>The Amborella genome and the evolution of flowering plants.</title>
        <authorList>
            <consortium name="Amborella Genome Project"/>
        </authorList>
    </citation>
    <scope>NUCLEOTIDE SEQUENCE [LARGE SCALE GENOMIC DNA]</scope>
</reference>
<keyword evidence="2" id="KW-1185">Reference proteome</keyword>